<evidence type="ECO:0000313" key="9">
    <source>
        <dbReference type="EMBL" id="ACL02490.1"/>
    </source>
</evidence>
<dbReference type="Gene3D" id="6.10.140.1720">
    <property type="match status" value="1"/>
</dbReference>
<dbReference type="InterPro" id="IPR011890">
    <property type="entry name" value="SMC_prok"/>
</dbReference>
<dbReference type="SMART" id="SM00968">
    <property type="entry name" value="SMC_hinge"/>
    <property type="match status" value="1"/>
</dbReference>
<dbReference type="PANTHER" id="PTHR43977">
    <property type="entry name" value="STRUCTURAL MAINTENANCE OF CHROMOSOMES PROTEIN 3"/>
    <property type="match status" value="1"/>
</dbReference>
<dbReference type="NCBIfam" id="TIGR02168">
    <property type="entry name" value="SMC_prok_B"/>
    <property type="match status" value="1"/>
</dbReference>
<dbReference type="GO" id="GO:0005737">
    <property type="term" value="C:cytoplasm"/>
    <property type="evidence" value="ECO:0007669"/>
    <property type="project" value="UniProtKB-SubCell"/>
</dbReference>
<evidence type="ECO:0000256" key="6">
    <source>
        <dbReference type="HAMAP-Rule" id="MF_01894"/>
    </source>
</evidence>
<dbReference type="InterPro" id="IPR027417">
    <property type="entry name" value="P-loop_NTPase"/>
</dbReference>
<dbReference type="HOGENOM" id="CLU_001042_2_2_7"/>
<dbReference type="Gene3D" id="3.30.70.1620">
    <property type="match status" value="1"/>
</dbReference>
<comment type="subunit">
    <text evidence="6">Homodimer.</text>
</comment>
<dbReference type="SUPFAM" id="SSF52540">
    <property type="entry name" value="P-loop containing nucleoside triphosphate hydrolases"/>
    <property type="match status" value="1"/>
</dbReference>
<dbReference type="GO" id="GO:0007062">
    <property type="term" value="P:sister chromatid cohesion"/>
    <property type="evidence" value="ECO:0007669"/>
    <property type="project" value="InterPro"/>
</dbReference>
<dbReference type="EMBL" id="CP001322">
    <property type="protein sequence ID" value="ACL02490.1"/>
    <property type="molecule type" value="Genomic_DNA"/>
</dbReference>
<evidence type="ECO:0000256" key="2">
    <source>
        <dbReference type="ARBA" id="ARBA00022741"/>
    </source>
</evidence>
<reference evidence="9 10" key="1">
    <citation type="journal article" date="2012" name="Environ. Microbiol.">
        <title>The genome sequence of Desulfatibacillum alkenivorans AK-01: a blueprint for anaerobic alkane oxidation.</title>
        <authorList>
            <person name="Callaghan A.V."/>
            <person name="Morris B.E."/>
            <person name="Pereira I.A."/>
            <person name="McInerney M.J."/>
            <person name="Austin R.N."/>
            <person name="Groves J.T."/>
            <person name="Kukor J.J."/>
            <person name="Suflita J.M."/>
            <person name="Young L.Y."/>
            <person name="Zylstra G.J."/>
            <person name="Wawrik B."/>
        </authorList>
    </citation>
    <scope>NUCLEOTIDE SEQUENCE [LARGE SCALE GENOMIC DNA]</scope>
    <source>
        <strain evidence="9 10">AK-01</strain>
    </source>
</reference>
<keyword evidence="2 6" id="KW-0547">Nucleotide-binding</keyword>
<dbReference type="KEGG" id="dal:Dalk_0785"/>
<dbReference type="SUPFAM" id="SSF75553">
    <property type="entry name" value="Smc hinge domain"/>
    <property type="match status" value="1"/>
</dbReference>
<dbReference type="Gene3D" id="1.10.287.1490">
    <property type="match status" value="2"/>
</dbReference>
<evidence type="ECO:0000313" key="10">
    <source>
        <dbReference type="Proteomes" id="UP000000739"/>
    </source>
</evidence>
<feature type="domain" description="SMC hinge" evidence="8">
    <location>
        <begin position="528"/>
        <end position="639"/>
    </location>
</feature>
<dbReference type="GO" id="GO:0007059">
    <property type="term" value="P:chromosome segregation"/>
    <property type="evidence" value="ECO:0007669"/>
    <property type="project" value="UniProtKB-UniRule"/>
</dbReference>
<evidence type="ECO:0000256" key="7">
    <source>
        <dbReference type="SAM" id="MobiDB-lite"/>
    </source>
</evidence>
<evidence type="ECO:0000256" key="4">
    <source>
        <dbReference type="ARBA" id="ARBA00023054"/>
    </source>
</evidence>
<evidence type="ECO:0000256" key="1">
    <source>
        <dbReference type="ARBA" id="ARBA00022490"/>
    </source>
</evidence>
<feature type="coiled-coil region" evidence="6">
    <location>
        <begin position="673"/>
        <end position="819"/>
    </location>
</feature>
<keyword evidence="10" id="KW-1185">Reference proteome</keyword>
<feature type="coiled-coil region" evidence="6">
    <location>
        <begin position="170"/>
        <end position="485"/>
    </location>
</feature>
<proteinExistence type="inferred from homology"/>
<feature type="region of interest" description="Disordered" evidence="7">
    <location>
        <begin position="851"/>
        <end position="870"/>
    </location>
</feature>
<dbReference type="GO" id="GO:0005694">
    <property type="term" value="C:chromosome"/>
    <property type="evidence" value="ECO:0007669"/>
    <property type="project" value="InterPro"/>
</dbReference>
<dbReference type="GO" id="GO:0006260">
    <property type="term" value="P:DNA replication"/>
    <property type="evidence" value="ECO:0007669"/>
    <property type="project" value="UniProtKB-UniRule"/>
</dbReference>
<gene>
    <name evidence="6" type="primary">smc</name>
    <name evidence="9" type="ordered locus">Dalk_0785</name>
</gene>
<name>B8FHS3_DESAL</name>
<keyword evidence="1 6" id="KW-0963">Cytoplasm</keyword>
<evidence type="ECO:0000259" key="8">
    <source>
        <dbReference type="SMART" id="SM00968"/>
    </source>
</evidence>
<comment type="similarity">
    <text evidence="6">Belongs to the SMC family.</text>
</comment>
<dbReference type="Pfam" id="PF02463">
    <property type="entry name" value="SMC_N"/>
    <property type="match status" value="1"/>
</dbReference>
<dbReference type="Proteomes" id="UP000000739">
    <property type="component" value="Chromosome"/>
</dbReference>
<protein>
    <recommendedName>
        <fullName evidence="6">Chromosome partition protein Smc</fullName>
    </recommendedName>
</protein>
<dbReference type="PIRSF" id="PIRSF005719">
    <property type="entry name" value="SMC"/>
    <property type="match status" value="1"/>
</dbReference>
<keyword evidence="4 6" id="KW-0175">Coiled coil</keyword>
<evidence type="ECO:0000256" key="5">
    <source>
        <dbReference type="ARBA" id="ARBA00023125"/>
    </source>
</evidence>
<sequence>MKLKQLELCGFKSFPDKTTIPFPGGVSAVVGPNGCGKSNIVDAIQWVTGEQRARQLRGKSMEDVIFSGSKSRPPVNMAEVSITFANDNGSCPEEYRDFSEIMVTRRLFRSGERGYFINKQPCRLKDIQNLLMGSGIGAGTYAVIQQGNLGAITEAGPDERRIFIEEAAGITRYKARKKEAQSKIKSTRTNLLRVMDIITEVERNMSSLSRQAKKAERYKEYKKRIEKIDIALAALEFDRYTQRISETHRLLQELKDQEISHVTQLSKLDAAMEEIRQERASMAEDVNKKEIRCFELQRQVDRMEKDLQYAKTESSRLAQEAGELESQLAGLREKQERIVQDRNQCREDMEKAARDLEQTKALLTNDEQAVTGVRQNLARYKAALEEEKSRLTQLLGNEAKYSNIYQNAANTKQDIARRLRQLSEEVVRAGQREQETKRALADAEENLEGILEEAESVKGELVYIEQALEEKRAELGDQLRKVQTLDMERSKSKSQLSALKRMEGNMEWFQKGVREVVAWDQEANKEDSRILGVLADVVKPEPGYEEAVEAALGEALQFVIVKDKQTALDAMEHLAEAKKGRAGFMPVSWVDAGFTPGSLNHASSLLQHVEAADGCGHLIKSLLSDVLVAEDAQAAVELKNGYNDLTVVTKDGVVLVSPRGIVGGGQENSGPGILAQRQQLTQLEETIASLEEELETAKESQETLEKETRGLETDLQRMVEGLRDLGREEMEAQKEVSRLKEDTKLAARHHQIVISEQDQLMGEEDDAEEELSKYKGLVDEAVNEVQQAEEAVKQAAIQVEQAEAELDGFSEKTTDLRVEISALSARLDNQKETFVRLAEFEEENQKRLEYTEREAARRRSSSGQSSDKIEELESRLTDAYTELSQAKEALEKVEISRQQIENSLKESDAMQARIKNERESHREKVRDLELSQSQRKVRQEAVASRILEKLGRPLTQARNDEGLPDVSDPKLADEAAMEMDDLRQKIGRMGDVHLGAINEYEALQERYEFLTQQRDDLMHAIESLEKVIRKINRFTQKKFMETFQKVNEKLALVFPRLFHGGSAEIKLSEPDKPLETGVEFEIRPQGKKITRMSLLSGGEKALSAIAFVFAIFLIKPASFCLMDEIDAPLDDANVSRFNELLKLIGEKSQIVMVTHNKKSMEFADILYGITMENKGVSKVVSVNLEKAQEAA</sequence>
<dbReference type="Gene3D" id="3.40.50.300">
    <property type="entry name" value="P-loop containing nucleotide triphosphate hydrolases"/>
    <property type="match status" value="2"/>
</dbReference>
<dbReference type="InterPro" id="IPR024704">
    <property type="entry name" value="SMC"/>
</dbReference>
<evidence type="ECO:0000256" key="3">
    <source>
        <dbReference type="ARBA" id="ARBA00022840"/>
    </source>
</evidence>
<dbReference type="InterPro" id="IPR003395">
    <property type="entry name" value="RecF/RecN/SMC_N"/>
</dbReference>
<comment type="subcellular location">
    <subcellularLocation>
        <location evidence="6">Cytoplasm</location>
    </subcellularLocation>
</comment>
<comment type="function">
    <text evidence="6">Required for chromosome condensation and partitioning.</text>
</comment>
<dbReference type="HAMAP" id="MF_01894">
    <property type="entry name" value="Smc_prok"/>
    <property type="match status" value="1"/>
</dbReference>
<organism evidence="9 10">
    <name type="scientific">Desulfatibacillum aliphaticivorans</name>
    <dbReference type="NCBI Taxonomy" id="218208"/>
    <lineage>
        <taxon>Bacteria</taxon>
        <taxon>Pseudomonadati</taxon>
        <taxon>Thermodesulfobacteriota</taxon>
        <taxon>Desulfobacteria</taxon>
        <taxon>Desulfobacterales</taxon>
        <taxon>Desulfatibacillaceae</taxon>
        <taxon>Desulfatibacillum</taxon>
    </lineage>
</organism>
<dbReference type="GO" id="GO:0005524">
    <property type="term" value="F:ATP binding"/>
    <property type="evidence" value="ECO:0007669"/>
    <property type="project" value="UniProtKB-UniRule"/>
</dbReference>
<dbReference type="InterPro" id="IPR010935">
    <property type="entry name" value="SMC_hinge"/>
</dbReference>
<dbReference type="eggNOG" id="COG1196">
    <property type="taxonomic scope" value="Bacteria"/>
</dbReference>
<feature type="coiled-coil region" evidence="6">
    <location>
        <begin position="993"/>
        <end position="1027"/>
    </location>
</feature>
<accession>B8FHS3</accession>
<feature type="binding site" evidence="6">
    <location>
        <begin position="32"/>
        <end position="39"/>
    </location>
    <ligand>
        <name>ATP</name>
        <dbReference type="ChEBI" id="CHEBI:30616"/>
    </ligand>
</feature>
<comment type="domain">
    <text evidence="6">Contains large globular domains required for ATP hydrolysis at each terminus and a third globular domain forming a flexible hinge near the middle of the molecule. These domains are separated by coiled-coil structures.</text>
</comment>
<dbReference type="Gene3D" id="1.20.1060.20">
    <property type="match status" value="1"/>
</dbReference>
<keyword evidence="5 6" id="KW-0238">DNA-binding</keyword>
<dbReference type="GO" id="GO:0030261">
    <property type="term" value="P:chromosome condensation"/>
    <property type="evidence" value="ECO:0007669"/>
    <property type="project" value="InterPro"/>
</dbReference>
<dbReference type="RefSeq" id="WP_012609929.1">
    <property type="nucleotide sequence ID" value="NC_011768.1"/>
</dbReference>
<keyword evidence="3 6" id="KW-0067">ATP-binding</keyword>
<dbReference type="GO" id="GO:0003677">
    <property type="term" value="F:DNA binding"/>
    <property type="evidence" value="ECO:0007669"/>
    <property type="project" value="UniProtKB-UniRule"/>
</dbReference>
<dbReference type="InterPro" id="IPR036277">
    <property type="entry name" value="SMC_hinge_sf"/>
</dbReference>
<dbReference type="GO" id="GO:0016887">
    <property type="term" value="F:ATP hydrolysis activity"/>
    <property type="evidence" value="ECO:0007669"/>
    <property type="project" value="InterPro"/>
</dbReference>
<dbReference type="AlphaFoldDB" id="B8FHS3"/>
<dbReference type="Pfam" id="PF06470">
    <property type="entry name" value="SMC_hinge"/>
    <property type="match status" value="1"/>
</dbReference>